<dbReference type="InterPro" id="IPR010652">
    <property type="entry name" value="DUF1232"/>
</dbReference>
<evidence type="ECO:0000256" key="1">
    <source>
        <dbReference type="ARBA" id="ARBA00004127"/>
    </source>
</evidence>
<dbReference type="Pfam" id="PF06803">
    <property type="entry name" value="DUF1232"/>
    <property type="match status" value="1"/>
</dbReference>
<dbReference type="Proteomes" id="UP001239167">
    <property type="component" value="Unassembled WGS sequence"/>
</dbReference>
<keyword evidence="8" id="KW-1185">Reference proteome</keyword>
<comment type="caution">
    <text evidence="7">The sequence shown here is derived from an EMBL/GenBank/DDBJ whole genome shotgun (WGS) entry which is preliminary data.</text>
</comment>
<dbReference type="EMBL" id="JAUSUE010000016">
    <property type="protein sequence ID" value="MDQ0204446.1"/>
    <property type="molecule type" value="Genomic_DNA"/>
</dbReference>
<accession>A0ABT9Y9P4</accession>
<feature type="transmembrane region" description="Helical" evidence="5">
    <location>
        <begin position="96"/>
        <end position="120"/>
    </location>
</feature>
<evidence type="ECO:0000313" key="7">
    <source>
        <dbReference type="EMBL" id="MDQ0204446.1"/>
    </source>
</evidence>
<evidence type="ECO:0000256" key="4">
    <source>
        <dbReference type="ARBA" id="ARBA00023136"/>
    </source>
</evidence>
<feature type="domain" description="DUF1232" evidence="6">
    <location>
        <begin position="31"/>
        <end position="63"/>
    </location>
</feature>
<keyword evidence="3 5" id="KW-1133">Transmembrane helix</keyword>
<organism evidence="7 8">
    <name type="scientific">Pectinatus haikarae</name>
    <dbReference type="NCBI Taxonomy" id="349096"/>
    <lineage>
        <taxon>Bacteria</taxon>
        <taxon>Bacillati</taxon>
        <taxon>Bacillota</taxon>
        <taxon>Negativicutes</taxon>
        <taxon>Selenomonadales</taxon>
        <taxon>Selenomonadaceae</taxon>
        <taxon>Pectinatus</taxon>
    </lineage>
</organism>
<evidence type="ECO:0000256" key="2">
    <source>
        <dbReference type="ARBA" id="ARBA00022692"/>
    </source>
</evidence>
<dbReference type="RefSeq" id="WP_307224761.1">
    <property type="nucleotide sequence ID" value="NZ_CP116940.1"/>
</dbReference>
<evidence type="ECO:0000256" key="3">
    <source>
        <dbReference type="ARBA" id="ARBA00022989"/>
    </source>
</evidence>
<evidence type="ECO:0000256" key="5">
    <source>
        <dbReference type="SAM" id="Phobius"/>
    </source>
</evidence>
<evidence type="ECO:0000259" key="6">
    <source>
        <dbReference type="Pfam" id="PF06803"/>
    </source>
</evidence>
<protein>
    <submittedName>
        <fullName evidence="7">Uncharacterized membrane protein YkvA (DUF1232 family)</fullName>
    </submittedName>
</protein>
<keyword evidence="2 5" id="KW-0812">Transmembrane</keyword>
<sequence>MRLSFVFKKCGYNLLVLLLAVLNKTTPKYQKGLIVFAVIYLFSPIDLIPDSVPIAGFFDDAVLGSAILTAVIKLLPENVKQICRCRADSIIKKAPIVLAVMAVISVIIFLLIAETVWKYFR</sequence>
<name>A0ABT9Y9P4_9FIRM</name>
<feature type="transmembrane region" description="Helical" evidence="5">
    <location>
        <begin position="51"/>
        <end position="75"/>
    </location>
</feature>
<evidence type="ECO:0000313" key="8">
    <source>
        <dbReference type="Proteomes" id="UP001239167"/>
    </source>
</evidence>
<keyword evidence="4 5" id="KW-0472">Membrane</keyword>
<reference evidence="7 8" key="1">
    <citation type="submission" date="2023-07" db="EMBL/GenBank/DDBJ databases">
        <title>Genomic Encyclopedia of Type Strains, Phase IV (KMG-IV): sequencing the most valuable type-strain genomes for metagenomic binning, comparative biology and taxonomic classification.</title>
        <authorList>
            <person name="Goeker M."/>
        </authorList>
    </citation>
    <scope>NUCLEOTIDE SEQUENCE [LARGE SCALE GENOMIC DNA]</scope>
    <source>
        <strain evidence="7 8">DSM 16980</strain>
    </source>
</reference>
<gene>
    <name evidence="7" type="ORF">J2S01_002174</name>
</gene>
<proteinExistence type="predicted"/>
<comment type="subcellular location">
    <subcellularLocation>
        <location evidence="1">Endomembrane system</location>
        <topology evidence="1">Multi-pass membrane protein</topology>
    </subcellularLocation>
</comment>